<keyword evidence="2 5" id="KW-0238">DNA-binding</keyword>
<dbReference type="SMART" id="SM00421">
    <property type="entry name" value="HTH_LUXR"/>
    <property type="match status" value="1"/>
</dbReference>
<evidence type="ECO:0000313" key="6">
    <source>
        <dbReference type="Proteomes" id="UP000541969"/>
    </source>
</evidence>
<dbReference type="GO" id="GO:0003677">
    <property type="term" value="F:DNA binding"/>
    <property type="evidence" value="ECO:0007669"/>
    <property type="project" value="UniProtKB-KW"/>
</dbReference>
<evidence type="ECO:0000256" key="3">
    <source>
        <dbReference type="ARBA" id="ARBA00023163"/>
    </source>
</evidence>
<dbReference type="Pfam" id="PF00196">
    <property type="entry name" value="GerE"/>
    <property type="match status" value="1"/>
</dbReference>
<reference evidence="5 6" key="1">
    <citation type="submission" date="2020-07" db="EMBL/GenBank/DDBJ databases">
        <title>Sequencing the genomes of 1000 actinobacteria strains.</title>
        <authorList>
            <person name="Klenk H.-P."/>
        </authorList>
    </citation>
    <scope>NUCLEOTIDE SEQUENCE [LARGE SCALE GENOMIC DNA]</scope>
    <source>
        <strain evidence="5 6">DSM 104001</strain>
    </source>
</reference>
<dbReference type="EMBL" id="JACBZT010000001">
    <property type="protein sequence ID" value="NYJ04027.1"/>
    <property type="molecule type" value="Genomic_DNA"/>
</dbReference>
<evidence type="ECO:0000256" key="1">
    <source>
        <dbReference type="ARBA" id="ARBA00023015"/>
    </source>
</evidence>
<dbReference type="PANTHER" id="PTHR44688:SF16">
    <property type="entry name" value="DNA-BINDING TRANSCRIPTIONAL ACTIVATOR DEVR_DOSR"/>
    <property type="match status" value="1"/>
</dbReference>
<dbReference type="InterPro" id="IPR000792">
    <property type="entry name" value="Tscrpt_reg_LuxR_C"/>
</dbReference>
<dbReference type="RefSeq" id="WP_179714796.1">
    <property type="nucleotide sequence ID" value="NZ_JACBZT010000001.1"/>
</dbReference>
<name>A0A853C9N5_9ACTN</name>
<dbReference type="PANTHER" id="PTHR44688">
    <property type="entry name" value="DNA-BINDING TRANSCRIPTIONAL ACTIVATOR DEVR_DOSR"/>
    <property type="match status" value="1"/>
</dbReference>
<sequence>MSTSDLRASDLDLLMSTVAEAYRDDPGEGMPWALLLGLAELIPCDLGVCYQHHDHRACRTLLMQGVEPGGGREPVCGPEEPAPDDPFWQLWWQATCSWPQRTGNLHRVVHTGDFFPTERARRADPMSEVLPEMRYDMMLSLPAPPGEARRILFFRAEDPSFTERERQLAELIRPHVQEIWLDAERRRAGVPTLSPREWEVLSLAAAGRSYGEIAGQLYVSTGTVRKHMEHVRERLGVHSVAAAAAIAMPHAPAVRSR</sequence>
<protein>
    <submittedName>
        <fullName evidence="5">DNA-binding CsgD family transcriptional regulator</fullName>
    </submittedName>
</protein>
<dbReference type="PROSITE" id="PS50043">
    <property type="entry name" value="HTH_LUXR_2"/>
    <property type="match status" value="1"/>
</dbReference>
<dbReference type="InterPro" id="IPR016032">
    <property type="entry name" value="Sig_transdc_resp-reg_C-effctor"/>
</dbReference>
<dbReference type="InterPro" id="IPR036388">
    <property type="entry name" value="WH-like_DNA-bd_sf"/>
</dbReference>
<dbReference type="AlphaFoldDB" id="A0A853C9N5"/>
<comment type="caution">
    <text evidence="5">The sequence shown here is derived from an EMBL/GenBank/DDBJ whole genome shotgun (WGS) entry which is preliminary data.</text>
</comment>
<dbReference type="SUPFAM" id="SSF46894">
    <property type="entry name" value="C-terminal effector domain of the bipartite response regulators"/>
    <property type="match status" value="1"/>
</dbReference>
<organism evidence="5 6">
    <name type="scientific">Petropleomorpha daqingensis</name>
    <dbReference type="NCBI Taxonomy" id="2026353"/>
    <lineage>
        <taxon>Bacteria</taxon>
        <taxon>Bacillati</taxon>
        <taxon>Actinomycetota</taxon>
        <taxon>Actinomycetes</taxon>
        <taxon>Geodermatophilales</taxon>
        <taxon>Geodermatophilaceae</taxon>
        <taxon>Petropleomorpha</taxon>
    </lineage>
</organism>
<keyword evidence="6" id="KW-1185">Reference proteome</keyword>
<dbReference type="PRINTS" id="PR00038">
    <property type="entry name" value="HTHLUXR"/>
</dbReference>
<evidence type="ECO:0000259" key="4">
    <source>
        <dbReference type="PROSITE" id="PS50043"/>
    </source>
</evidence>
<keyword evidence="1" id="KW-0805">Transcription regulation</keyword>
<dbReference type="PROSITE" id="PS00622">
    <property type="entry name" value="HTH_LUXR_1"/>
    <property type="match status" value="1"/>
</dbReference>
<dbReference type="GO" id="GO:0006355">
    <property type="term" value="P:regulation of DNA-templated transcription"/>
    <property type="evidence" value="ECO:0007669"/>
    <property type="project" value="InterPro"/>
</dbReference>
<accession>A0A853C9N5</accession>
<evidence type="ECO:0000256" key="2">
    <source>
        <dbReference type="ARBA" id="ARBA00023125"/>
    </source>
</evidence>
<feature type="domain" description="HTH luxR-type" evidence="4">
    <location>
        <begin position="186"/>
        <end position="251"/>
    </location>
</feature>
<keyword evidence="3" id="KW-0804">Transcription</keyword>
<dbReference type="Gene3D" id="1.10.10.10">
    <property type="entry name" value="Winged helix-like DNA-binding domain superfamily/Winged helix DNA-binding domain"/>
    <property type="match status" value="1"/>
</dbReference>
<evidence type="ECO:0000313" key="5">
    <source>
        <dbReference type="EMBL" id="NYJ04027.1"/>
    </source>
</evidence>
<dbReference type="CDD" id="cd06170">
    <property type="entry name" value="LuxR_C_like"/>
    <property type="match status" value="1"/>
</dbReference>
<gene>
    <name evidence="5" type="ORF">GGQ55_000305</name>
</gene>
<dbReference type="Proteomes" id="UP000541969">
    <property type="component" value="Unassembled WGS sequence"/>
</dbReference>
<proteinExistence type="predicted"/>